<organism evidence="8 9">
    <name type="scientific">Pseudomonas gregormendelii</name>
    <dbReference type="NCBI Taxonomy" id="1628277"/>
    <lineage>
        <taxon>Bacteria</taxon>
        <taxon>Pseudomonadati</taxon>
        <taxon>Pseudomonadota</taxon>
        <taxon>Gammaproteobacteria</taxon>
        <taxon>Pseudomonadales</taxon>
        <taxon>Pseudomonadaceae</taxon>
        <taxon>Pseudomonas</taxon>
    </lineage>
</organism>
<dbReference type="Proteomes" id="UP000772591">
    <property type="component" value="Unassembled WGS sequence"/>
</dbReference>
<evidence type="ECO:0000256" key="5">
    <source>
        <dbReference type="ARBA" id="ARBA00023136"/>
    </source>
</evidence>
<feature type="transmembrane region" description="Helical" evidence="6">
    <location>
        <begin position="55"/>
        <end position="76"/>
    </location>
</feature>
<feature type="transmembrane region" description="Helical" evidence="6">
    <location>
        <begin position="88"/>
        <end position="107"/>
    </location>
</feature>
<feature type="transmembrane region" description="Helical" evidence="6">
    <location>
        <begin position="180"/>
        <end position="199"/>
    </location>
</feature>
<feature type="domain" description="Major facilitator superfamily (MFS) profile" evidence="7">
    <location>
        <begin position="22"/>
        <end position="428"/>
    </location>
</feature>
<evidence type="ECO:0000256" key="6">
    <source>
        <dbReference type="SAM" id="Phobius"/>
    </source>
</evidence>
<gene>
    <name evidence="8" type="ORF">IMW75_21435</name>
</gene>
<sequence>MTGPSLDSRLHASTMKTLNLKLIPFLMLLYMVAYIDKSNISVAALTMNADLGLSLRMYGIGVGLFFLTYILFEVPSSLILTKVGARRWIARIMITWGIIAAGMSLIQSANQLYVMRLLLGAAEAGFTPGIIYYLSQWFPRSDRARAMSWFYIGAALASVIGLPMSGALLNLDGLFGVNGWRWLFLLEGIPAIVLGYVVLRYMPETPASTHWLDSAQKDWLSRTMQAEQATTVISHKDAWHVAFRSRQVWLLSLFWLLQAFGTIGVTLFLPLIVQSVSKQGSFVVSLLSAMPFFLACVFMYLNGRHSDRTGERGWHLGGPLLAAGVLLALAVFTGNQWLAYVLLVVAVGLNWAATPVFWATTTEYLSGPAAAVSIALINSIANIAGLGLPPVMGWIKDATHSYDYALLLVAAALLAGGLLGLYLGGGKRSRKVTTVSVPGGIDEINRA</sequence>
<keyword evidence="3 6" id="KW-0812">Transmembrane</keyword>
<accession>A0ABS3AKZ8</accession>
<feature type="transmembrane region" description="Helical" evidence="6">
    <location>
        <begin position="338"/>
        <end position="358"/>
    </location>
</feature>
<keyword evidence="4 6" id="KW-1133">Transmembrane helix</keyword>
<feature type="transmembrane region" description="Helical" evidence="6">
    <location>
        <begin position="248"/>
        <end position="273"/>
    </location>
</feature>
<dbReference type="PROSITE" id="PS50850">
    <property type="entry name" value="MFS"/>
    <property type="match status" value="1"/>
</dbReference>
<dbReference type="SUPFAM" id="SSF103473">
    <property type="entry name" value="MFS general substrate transporter"/>
    <property type="match status" value="1"/>
</dbReference>
<feature type="transmembrane region" description="Helical" evidence="6">
    <location>
        <begin position="146"/>
        <end position="168"/>
    </location>
</feature>
<keyword evidence="5 6" id="KW-0472">Membrane</keyword>
<comment type="subcellular location">
    <subcellularLocation>
        <location evidence="1">Membrane</location>
        <topology evidence="1">Multi-pass membrane protein</topology>
    </subcellularLocation>
</comment>
<dbReference type="InterPro" id="IPR036259">
    <property type="entry name" value="MFS_trans_sf"/>
</dbReference>
<feature type="transmembrane region" description="Helical" evidence="6">
    <location>
        <begin position="279"/>
        <end position="301"/>
    </location>
</feature>
<dbReference type="PANTHER" id="PTHR43791">
    <property type="entry name" value="PERMEASE-RELATED"/>
    <property type="match status" value="1"/>
</dbReference>
<dbReference type="CDD" id="cd17319">
    <property type="entry name" value="MFS_ExuT_GudP_like"/>
    <property type="match status" value="1"/>
</dbReference>
<feature type="transmembrane region" description="Helical" evidence="6">
    <location>
        <begin position="18"/>
        <end position="35"/>
    </location>
</feature>
<dbReference type="RefSeq" id="WP_045060481.1">
    <property type="nucleotide sequence ID" value="NZ_JADEVO010000036.1"/>
</dbReference>
<evidence type="ECO:0000313" key="8">
    <source>
        <dbReference type="EMBL" id="MBN3967828.1"/>
    </source>
</evidence>
<evidence type="ECO:0000259" key="7">
    <source>
        <dbReference type="PROSITE" id="PS50850"/>
    </source>
</evidence>
<comment type="caution">
    <text evidence="8">The sequence shown here is derived from an EMBL/GenBank/DDBJ whole genome shotgun (WGS) entry which is preliminary data.</text>
</comment>
<keyword evidence="9" id="KW-1185">Reference proteome</keyword>
<feature type="transmembrane region" description="Helical" evidence="6">
    <location>
        <begin position="313"/>
        <end position="332"/>
    </location>
</feature>
<feature type="transmembrane region" description="Helical" evidence="6">
    <location>
        <begin position="370"/>
        <end position="392"/>
    </location>
</feature>
<keyword evidence="2" id="KW-0813">Transport</keyword>
<protein>
    <submittedName>
        <fullName evidence="8">MFS transporter</fullName>
    </submittedName>
</protein>
<evidence type="ECO:0000256" key="2">
    <source>
        <dbReference type="ARBA" id="ARBA00022448"/>
    </source>
</evidence>
<evidence type="ECO:0000313" key="9">
    <source>
        <dbReference type="Proteomes" id="UP000772591"/>
    </source>
</evidence>
<evidence type="ECO:0000256" key="3">
    <source>
        <dbReference type="ARBA" id="ARBA00022692"/>
    </source>
</evidence>
<name>A0ABS3AKZ8_9PSED</name>
<dbReference type="EMBL" id="JADEVO010000036">
    <property type="protein sequence ID" value="MBN3967828.1"/>
    <property type="molecule type" value="Genomic_DNA"/>
</dbReference>
<feature type="transmembrane region" description="Helical" evidence="6">
    <location>
        <begin position="113"/>
        <end position="134"/>
    </location>
</feature>
<reference evidence="8 9" key="1">
    <citation type="journal article" date="2021" name="Int. J. Syst. Evol. Microbiol.">
        <title>Pseudomonas piscium sp. nov., Pseudomonas pisciculturae sp. nov., Pseudomonas mucoides sp. nov. and Pseudomonas neuropathica sp. nov. isolated from rainbow trout.</title>
        <authorList>
            <person name="Duman M."/>
            <person name="Mulet M."/>
            <person name="Altun S."/>
            <person name="Saticioglu I.B."/>
            <person name="Gomila M."/>
            <person name="Lalucat J."/>
            <person name="Garcia-Valdes E."/>
        </authorList>
    </citation>
    <scope>NUCLEOTIDE SEQUENCE [LARGE SCALE GENOMIC DNA]</scope>
    <source>
        <strain evidence="8 9">LMG 28632</strain>
    </source>
</reference>
<dbReference type="InterPro" id="IPR020846">
    <property type="entry name" value="MFS_dom"/>
</dbReference>
<evidence type="ECO:0000256" key="1">
    <source>
        <dbReference type="ARBA" id="ARBA00004141"/>
    </source>
</evidence>
<feature type="transmembrane region" description="Helical" evidence="6">
    <location>
        <begin position="404"/>
        <end position="423"/>
    </location>
</feature>
<dbReference type="Gene3D" id="1.20.1250.20">
    <property type="entry name" value="MFS general substrate transporter like domains"/>
    <property type="match status" value="2"/>
</dbReference>
<dbReference type="InterPro" id="IPR011701">
    <property type="entry name" value="MFS"/>
</dbReference>
<proteinExistence type="predicted"/>
<evidence type="ECO:0000256" key="4">
    <source>
        <dbReference type="ARBA" id="ARBA00022989"/>
    </source>
</evidence>
<dbReference type="PANTHER" id="PTHR43791:SF36">
    <property type="entry name" value="TRANSPORTER, PUTATIVE (AFU_ORTHOLOGUE AFUA_6G08340)-RELATED"/>
    <property type="match status" value="1"/>
</dbReference>
<dbReference type="Pfam" id="PF07690">
    <property type="entry name" value="MFS_1"/>
    <property type="match status" value="1"/>
</dbReference>